<dbReference type="PANTHER" id="PTHR47331">
    <property type="entry name" value="PHD-TYPE DOMAIN-CONTAINING PROTEIN"/>
    <property type="match status" value="1"/>
</dbReference>
<dbReference type="InterPro" id="IPR012337">
    <property type="entry name" value="RNaseH-like_sf"/>
</dbReference>
<dbReference type="InterPro" id="IPR041588">
    <property type="entry name" value="Integrase_H2C2"/>
</dbReference>
<name>A0A8D9FDH4_9HEMI</name>
<dbReference type="InterPro" id="IPR001584">
    <property type="entry name" value="Integrase_cat-core"/>
</dbReference>
<dbReference type="AlphaFoldDB" id="A0A8D9FDH4"/>
<accession>A0A8D9FDH4</accession>
<organism evidence="2">
    <name type="scientific">Cacopsylla melanoneura</name>
    <dbReference type="NCBI Taxonomy" id="428564"/>
    <lineage>
        <taxon>Eukaryota</taxon>
        <taxon>Metazoa</taxon>
        <taxon>Ecdysozoa</taxon>
        <taxon>Arthropoda</taxon>
        <taxon>Hexapoda</taxon>
        <taxon>Insecta</taxon>
        <taxon>Pterygota</taxon>
        <taxon>Neoptera</taxon>
        <taxon>Paraneoptera</taxon>
        <taxon>Hemiptera</taxon>
        <taxon>Sternorrhyncha</taxon>
        <taxon>Psylloidea</taxon>
        <taxon>Psyllidae</taxon>
        <taxon>Psyllinae</taxon>
        <taxon>Cacopsylla</taxon>
    </lineage>
</organism>
<dbReference type="Pfam" id="PF17921">
    <property type="entry name" value="Integrase_H2C2"/>
    <property type="match status" value="1"/>
</dbReference>
<dbReference type="Pfam" id="PF18701">
    <property type="entry name" value="DUF5641"/>
    <property type="match status" value="1"/>
</dbReference>
<dbReference type="SUPFAM" id="SSF53098">
    <property type="entry name" value="Ribonuclease H-like"/>
    <property type="match status" value="1"/>
</dbReference>
<sequence>MGKKQGSQFIACSTNEGKKGRGYKWCPTNDCFSYSISEEYVSPTTKRQALSKIASIYDVNGFLSPVTIYLKIFMQQVWLNKGVSWDSPLPINLQKQWDKIMSEMHLLREVQVPRYILGSNPETLDLVGFADASGAAYAAVVYLRVTSNQSVTTYLLRARTKVAPLKTQTINKLELSAALLLANLMNSLTFLHKTLKIDSTYLFSDSTVALAWLKTPTYQLKTFVANRVSQILDKTDPSQWRHVSSQDNSADLGSRGVLPSQLIDNNLWFHGPDFLSKNVDQWPCVLPPELDKIPELKSTPVSLVTQVDHHDSLQLCERFSSLFKMERIIALLLRFKFNAQHSERERRYGSVQLAELQAARLVCIKMYQKVYFADEIKHIKKNELCSHSLQSLSPRLTSDGILVVGGRLSNAPLPEAAKHPILLPTKCHLSRLLVEYYHLLSMHGGPRLVQSLIQRHYWIVGIRSLIRTVLFKCVPCFKSSPRFCQPYMADIPVSRFKQGRAFINVGVDFGGPFSLKTGPRRNSPISKAYIALFVCMSTKAIHVELVTDLTTAGFIAALDRFVGRRGLPSEIHSDNGTNFHGAANYLQKIGDCDYLKQRQIKWVFNVPLGPNFNGLFEAGIKSVKGHLKHILKDQPFTFEELYTYLIRSEAAVNSRPICPLPGSPNDGVDVLTPGHFLTGAPLLARPEETYDNDENVSPLRRWQRISAASQRFWRTWSKDYINTQIQRSKWTTPIANIRLNDLVMIHNDCLPPQQWPLGRVISLHPGGDGTVRVVDIKTVKGVFQRPVSKVAVLPIDQDSAVCLG</sequence>
<dbReference type="GO" id="GO:0003676">
    <property type="term" value="F:nucleic acid binding"/>
    <property type="evidence" value="ECO:0007669"/>
    <property type="project" value="InterPro"/>
</dbReference>
<dbReference type="Gene3D" id="3.30.420.10">
    <property type="entry name" value="Ribonuclease H-like superfamily/Ribonuclease H"/>
    <property type="match status" value="1"/>
</dbReference>
<dbReference type="PROSITE" id="PS50994">
    <property type="entry name" value="INTEGRASE"/>
    <property type="match status" value="1"/>
</dbReference>
<dbReference type="Pfam" id="PF05380">
    <property type="entry name" value="Peptidase_A17"/>
    <property type="match status" value="1"/>
</dbReference>
<reference evidence="2" key="1">
    <citation type="submission" date="2021-05" db="EMBL/GenBank/DDBJ databases">
        <authorList>
            <person name="Alioto T."/>
            <person name="Alioto T."/>
            <person name="Gomez Garrido J."/>
        </authorList>
    </citation>
    <scope>NUCLEOTIDE SEQUENCE</scope>
</reference>
<dbReference type="InterPro" id="IPR036397">
    <property type="entry name" value="RNaseH_sf"/>
</dbReference>
<evidence type="ECO:0000259" key="1">
    <source>
        <dbReference type="PROSITE" id="PS50994"/>
    </source>
</evidence>
<proteinExistence type="predicted"/>
<feature type="domain" description="Integrase catalytic" evidence="1">
    <location>
        <begin position="488"/>
        <end position="681"/>
    </location>
</feature>
<dbReference type="EMBL" id="HBUF01644273">
    <property type="protein sequence ID" value="CAG6785549.1"/>
    <property type="molecule type" value="Transcribed_RNA"/>
</dbReference>
<evidence type="ECO:0000313" key="2">
    <source>
        <dbReference type="EMBL" id="CAG6785549.1"/>
    </source>
</evidence>
<dbReference type="GO" id="GO:0015074">
    <property type="term" value="P:DNA integration"/>
    <property type="evidence" value="ECO:0007669"/>
    <property type="project" value="InterPro"/>
</dbReference>
<dbReference type="InterPro" id="IPR040676">
    <property type="entry name" value="DUF5641"/>
</dbReference>
<protein>
    <recommendedName>
        <fullName evidence="1">Integrase catalytic domain-containing protein</fullName>
    </recommendedName>
</protein>
<dbReference type="InterPro" id="IPR008042">
    <property type="entry name" value="Retrotrans_Pao"/>
</dbReference>